<dbReference type="Proteomes" id="UP000316298">
    <property type="component" value="Unassembled WGS sequence"/>
</dbReference>
<feature type="transmembrane region" description="Helical" evidence="1">
    <location>
        <begin position="21"/>
        <end position="47"/>
    </location>
</feature>
<organism evidence="2 3">
    <name type="scientific">Kribbella jejuensis</name>
    <dbReference type="NCBI Taxonomy" id="236068"/>
    <lineage>
        <taxon>Bacteria</taxon>
        <taxon>Bacillati</taxon>
        <taxon>Actinomycetota</taxon>
        <taxon>Actinomycetes</taxon>
        <taxon>Propionibacteriales</taxon>
        <taxon>Kribbellaceae</taxon>
        <taxon>Kribbella</taxon>
    </lineage>
</organism>
<protein>
    <submittedName>
        <fullName evidence="2">Uncharacterized protein</fullName>
    </submittedName>
</protein>
<accession>A0A542DB28</accession>
<dbReference type="EMBL" id="VFMM01000004">
    <property type="protein sequence ID" value="TQJ00280.1"/>
    <property type="molecule type" value="Genomic_DNA"/>
</dbReference>
<name>A0A542DB28_9ACTN</name>
<sequence length="51" mass="5582">MRDRRLGVDDLRMSQRVQPQQTAAFCAQAIASFGISLTAMTLALIYLPASP</sequence>
<gene>
    <name evidence="2" type="ORF">FB475_7275</name>
</gene>
<keyword evidence="1" id="KW-0472">Membrane</keyword>
<evidence type="ECO:0000313" key="2">
    <source>
        <dbReference type="EMBL" id="TQJ00280.1"/>
    </source>
</evidence>
<comment type="caution">
    <text evidence="2">The sequence shown here is derived from an EMBL/GenBank/DDBJ whole genome shotgun (WGS) entry which is preliminary data.</text>
</comment>
<proteinExistence type="predicted"/>
<keyword evidence="1" id="KW-0812">Transmembrane</keyword>
<evidence type="ECO:0000256" key="1">
    <source>
        <dbReference type="SAM" id="Phobius"/>
    </source>
</evidence>
<keyword evidence="1" id="KW-1133">Transmembrane helix</keyword>
<dbReference type="AlphaFoldDB" id="A0A542DB28"/>
<keyword evidence="3" id="KW-1185">Reference proteome</keyword>
<reference evidence="2 3" key="1">
    <citation type="submission" date="2019-06" db="EMBL/GenBank/DDBJ databases">
        <title>Sequencing the genomes of 1000 actinobacteria strains.</title>
        <authorList>
            <person name="Klenk H.-P."/>
        </authorList>
    </citation>
    <scope>NUCLEOTIDE SEQUENCE [LARGE SCALE GENOMIC DNA]</scope>
    <source>
        <strain evidence="2 3">DSM 17305</strain>
    </source>
</reference>
<evidence type="ECO:0000313" key="3">
    <source>
        <dbReference type="Proteomes" id="UP000316298"/>
    </source>
</evidence>